<name>A0AAP2DGD3_9BACT</name>
<evidence type="ECO:0000313" key="2">
    <source>
        <dbReference type="Proteomes" id="UP001319180"/>
    </source>
</evidence>
<keyword evidence="2" id="KW-1185">Reference proteome</keyword>
<dbReference type="AlphaFoldDB" id="A0AAP2DGD3"/>
<protein>
    <submittedName>
        <fullName evidence="1">Uncharacterized protein</fullName>
    </submittedName>
</protein>
<organism evidence="1 2">
    <name type="scientific">Dawidia soli</name>
    <dbReference type="NCBI Taxonomy" id="2782352"/>
    <lineage>
        <taxon>Bacteria</taxon>
        <taxon>Pseudomonadati</taxon>
        <taxon>Bacteroidota</taxon>
        <taxon>Cytophagia</taxon>
        <taxon>Cytophagales</taxon>
        <taxon>Chryseotaleaceae</taxon>
        <taxon>Dawidia</taxon>
    </lineage>
</organism>
<accession>A0AAP2DGD3</accession>
<comment type="caution">
    <text evidence="1">The sequence shown here is derived from an EMBL/GenBank/DDBJ whole genome shotgun (WGS) entry which is preliminary data.</text>
</comment>
<dbReference type="RefSeq" id="WP_254093548.1">
    <property type="nucleotide sequence ID" value="NZ_JAHESC010000062.1"/>
</dbReference>
<dbReference type="Proteomes" id="UP001319180">
    <property type="component" value="Unassembled WGS sequence"/>
</dbReference>
<proteinExistence type="predicted"/>
<evidence type="ECO:0000313" key="1">
    <source>
        <dbReference type="EMBL" id="MBT1690330.1"/>
    </source>
</evidence>
<reference evidence="1 2" key="1">
    <citation type="submission" date="2021-05" db="EMBL/GenBank/DDBJ databases">
        <title>A Polyphasic approach of four new species of the genus Ohtaekwangia: Ohtaekwangia histidinii sp. nov., Ohtaekwangia cretensis sp. nov., Ohtaekwangia indiensis sp. nov., Ohtaekwangia reichenbachii sp. nov. from diverse environment.</title>
        <authorList>
            <person name="Octaviana S."/>
        </authorList>
    </citation>
    <scope>NUCLEOTIDE SEQUENCE [LARGE SCALE GENOMIC DNA]</scope>
    <source>
        <strain evidence="1 2">PWU37</strain>
    </source>
</reference>
<gene>
    <name evidence="1" type="ORF">KK078_27435</name>
</gene>
<dbReference type="EMBL" id="JAHESC010000062">
    <property type="protein sequence ID" value="MBT1690330.1"/>
    <property type="molecule type" value="Genomic_DNA"/>
</dbReference>
<sequence>MEQQSLDLVEETISHFNEGARSVRAYTEENTLIITRATGTEDTFWITQEEPGFPKRQTNSLEDHFHGVFGIEARY</sequence>